<dbReference type="AlphaFoldDB" id="A0AAE8KGX7"/>
<evidence type="ECO:0000313" key="3">
    <source>
        <dbReference type="Proteomes" id="UP000294065"/>
    </source>
</evidence>
<gene>
    <name evidence="2" type="ORF">EXD98_08610</name>
</gene>
<proteinExistence type="predicted"/>
<name>A0AAE8KGX7_ACIPI</name>
<sequence>MIKRLVFMVIEKSINVLKDLKNKIIKFYLFYITKLTIFALTFCGFIIGSTIYAKDTFNVELKCKGHDQEYCDVVKNADNKTNFILRDMRYPEVDKVNENIFHAYGSCGSPCQYHFFISKTQEDQTKEFITLDKNNNCLVESDSKRNLIYARKLFNKNKKMIVDLKNKEFNNVPIDVAIYNSFQERSYFDDQGQLHLVAMLADVDKNGDSLYFNKIIKKACE</sequence>
<keyword evidence="1" id="KW-0472">Membrane</keyword>
<evidence type="ECO:0000313" key="2">
    <source>
        <dbReference type="EMBL" id="RZH30181.1"/>
    </source>
</evidence>
<accession>A0AAE8KGX7</accession>
<dbReference type="Proteomes" id="UP000294065">
    <property type="component" value="Unassembled WGS sequence"/>
</dbReference>
<keyword evidence="1" id="KW-1133">Transmembrane helix</keyword>
<organism evidence="2 3">
    <name type="scientific">Acinetobacter pittii</name>
    <name type="common">Acinetobacter genomosp. 3</name>
    <dbReference type="NCBI Taxonomy" id="48296"/>
    <lineage>
        <taxon>Bacteria</taxon>
        <taxon>Pseudomonadati</taxon>
        <taxon>Pseudomonadota</taxon>
        <taxon>Gammaproteobacteria</taxon>
        <taxon>Moraxellales</taxon>
        <taxon>Moraxellaceae</taxon>
        <taxon>Acinetobacter</taxon>
        <taxon>Acinetobacter calcoaceticus/baumannii complex</taxon>
    </lineage>
</organism>
<reference evidence="2 3" key="1">
    <citation type="submission" date="2019-02" db="EMBL/GenBank/DDBJ databases">
        <title>The Batch Genome Submission of Acinetobacter spp. strains.</title>
        <authorList>
            <person name="Qin J."/>
            <person name="Hu Y."/>
            <person name="Ye H."/>
            <person name="Wei L."/>
            <person name="Feng Y."/>
            <person name="Zong Z."/>
        </authorList>
    </citation>
    <scope>NUCLEOTIDE SEQUENCE [LARGE SCALE GENOMIC DNA]</scope>
    <source>
        <strain evidence="2 3">WCHAP100012</strain>
    </source>
</reference>
<protein>
    <submittedName>
        <fullName evidence="2">Uncharacterized protein</fullName>
    </submittedName>
</protein>
<comment type="caution">
    <text evidence="2">The sequence shown here is derived from an EMBL/GenBank/DDBJ whole genome shotgun (WGS) entry which is preliminary data.</text>
</comment>
<evidence type="ECO:0000256" key="1">
    <source>
        <dbReference type="SAM" id="Phobius"/>
    </source>
</evidence>
<keyword evidence="1" id="KW-0812">Transmembrane</keyword>
<feature type="transmembrane region" description="Helical" evidence="1">
    <location>
        <begin position="28"/>
        <end position="53"/>
    </location>
</feature>
<dbReference type="EMBL" id="SGTH01000002">
    <property type="protein sequence ID" value="RZH30181.1"/>
    <property type="molecule type" value="Genomic_DNA"/>
</dbReference>